<dbReference type="GO" id="GO:0006281">
    <property type="term" value="P:DNA repair"/>
    <property type="evidence" value="ECO:0007669"/>
    <property type="project" value="UniProtKB-KW"/>
</dbReference>
<dbReference type="PANTHER" id="PTHR45674:SF4">
    <property type="entry name" value="DNA LIGASE 1"/>
    <property type="match status" value="1"/>
</dbReference>
<organism evidence="8 9">
    <name type="scientific">Trema orientale</name>
    <name type="common">Charcoal tree</name>
    <name type="synonym">Celtis orientalis</name>
    <dbReference type="NCBI Taxonomy" id="63057"/>
    <lineage>
        <taxon>Eukaryota</taxon>
        <taxon>Viridiplantae</taxon>
        <taxon>Streptophyta</taxon>
        <taxon>Embryophyta</taxon>
        <taxon>Tracheophyta</taxon>
        <taxon>Spermatophyta</taxon>
        <taxon>Magnoliopsida</taxon>
        <taxon>eudicotyledons</taxon>
        <taxon>Gunneridae</taxon>
        <taxon>Pentapetalae</taxon>
        <taxon>rosids</taxon>
        <taxon>fabids</taxon>
        <taxon>Rosales</taxon>
        <taxon>Cannabaceae</taxon>
        <taxon>Trema</taxon>
    </lineage>
</organism>
<dbReference type="GO" id="GO:0006310">
    <property type="term" value="P:DNA recombination"/>
    <property type="evidence" value="ECO:0007669"/>
    <property type="project" value="UniProtKB-KW"/>
</dbReference>
<evidence type="ECO:0000256" key="6">
    <source>
        <dbReference type="SAM" id="MobiDB-lite"/>
    </source>
</evidence>
<keyword evidence="4" id="KW-0233">DNA recombination</keyword>
<dbReference type="STRING" id="63057.A0A2P5FTN4"/>
<dbReference type="PANTHER" id="PTHR45674">
    <property type="entry name" value="DNA LIGASE 1/3 FAMILY MEMBER"/>
    <property type="match status" value="1"/>
</dbReference>
<dbReference type="InterPro" id="IPR036599">
    <property type="entry name" value="DNA_ligase_N_sf"/>
</dbReference>
<dbReference type="GO" id="GO:0003677">
    <property type="term" value="F:DNA binding"/>
    <property type="evidence" value="ECO:0007669"/>
    <property type="project" value="InterPro"/>
</dbReference>
<sequence>MSSRPSAFDALMSGARAAAAKNKTNPHSSSSSSSPKKRKAPDSKPPQNPDSTPSDKPQSLPAAENGHAAGIAVGSQEVAAAEAPPSGAPAAGASVQDRTAELKGKIAQLKRKSGDFDPKSVACWKEGERVPFLFLCLAFDLIAKETGRIVITDIVCNMLRTVMHTTPDDLVAVVYLSANRIAPAHEGLELGIGDASIIKALAEACGRTETQVKKQYKELGDLGLVAKASRSSQSMMRKPDPLTVTKVFDKFRLIAKESGKDSQEKKKKHIKALLVAATDCEPQYLIRLLQVSNLSYS</sequence>
<feature type="region of interest" description="Disordered" evidence="6">
    <location>
        <begin position="1"/>
        <end position="96"/>
    </location>
</feature>
<keyword evidence="2 8" id="KW-0436">Ligase</keyword>
<evidence type="ECO:0000256" key="3">
    <source>
        <dbReference type="ARBA" id="ARBA00022763"/>
    </source>
</evidence>
<dbReference type="InParanoid" id="A0A2P5FTN4"/>
<dbReference type="Proteomes" id="UP000237000">
    <property type="component" value="Unassembled WGS sequence"/>
</dbReference>
<evidence type="ECO:0000256" key="4">
    <source>
        <dbReference type="ARBA" id="ARBA00023172"/>
    </source>
</evidence>
<keyword evidence="5" id="KW-0234">DNA repair</keyword>
<accession>A0A2P5FTN4</accession>
<feature type="domain" description="DNA ligase ATP-dependent N-terminal" evidence="7">
    <location>
        <begin position="131"/>
        <end position="290"/>
    </location>
</feature>
<reference evidence="9" key="1">
    <citation type="submission" date="2016-06" db="EMBL/GenBank/DDBJ databases">
        <title>Parallel loss of symbiosis genes in relatives of nitrogen-fixing non-legume Parasponia.</title>
        <authorList>
            <person name="Van Velzen R."/>
            <person name="Holmer R."/>
            <person name="Bu F."/>
            <person name="Rutten L."/>
            <person name="Van Zeijl A."/>
            <person name="Liu W."/>
            <person name="Santuari L."/>
            <person name="Cao Q."/>
            <person name="Sharma T."/>
            <person name="Shen D."/>
            <person name="Roswanjaya Y."/>
            <person name="Wardhani T."/>
            <person name="Kalhor M.S."/>
            <person name="Jansen J."/>
            <person name="Van den Hoogen J."/>
            <person name="Gungor B."/>
            <person name="Hartog M."/>
            <person name="Hontelez J."/>
            <person name="Verver J."/>
            <person name="Yang W.-C."/>
            <person name="Schijlen E."/>
            <person name="Repin R."/>
            <person name="Schilthuizen M."/>
            <person name="Schranz E."/>
            <person name="Heidstra R."/>
            <person name="Miyata K."/>
            <person name="Fedorova E."/>
            <person name="Kohlen W."/>
            <person name="Bisseling T."/>
            <person name="Smit S."/>
            <person name="Geurts R."/>
        </authorList>
    </citation>
    <scope>NUCLEOTIDE SEQUENCE [LARGE SCALE GENOMIC DNA]</scope>
    <source>
        <strain evidence="9">cv. RG33-2</strain>
    </source>
</reference>
<evidence type="ECO:0000256" key="2">
    <source>
        <dbReference type="ARBA" id="ARBA00022598"/>
    </source>
</evidence>
<dbReference type="AlphaFoldDB" id="A0A2P5FTN4"/>
<dbReference type="Pfam" id="PF04675">
    <property type="entry name" value="DNA_ligase_A_N"/>
    <property type="match status" value="1"/>
</dbReference>
<dbReference type="InterPro" id="IPR012308">
    <property type="entry name" value="DNA_ligase_ATP-dep_N"/>
</dbReference>
<dbReference type="OrthoDB" id="206088at2759"/>
<keyword evidence="3" id="KW-0227">DNA damage</keyword>
<comment type="similarity">
    <text evidence="1">Belongs to the ATP-dependent DNA ligase family.</text>
</comment>
<evidence type="ECO:0000256" key="1">
    <source>
        <dbReference type="ARBA" id="ARBA00007572"/>
    </source>
</evidence>
<gene>
    <name evidence="8" type="ORF">TorRG33x02_028840</name>
</gene>
<dbReference type="GO" id="GO:0005634">
    <property type="term" value="C:nucleus"/>
    <property type="evidence" value="ECO:0007669"/>
    <property type="project" value="TreeGrafter"/>
</dbReference>
<dbReference type="SUPFAM" id="SSF117018">
    <property type="entry name" value="ATP-dependent DNA ligase DNA-binding domain"/>
    <property type="match status" value="1"/>
</dbReference>
<comment type="caution">
    <text evidence="8">The sequence shown here is derived from an EMBL/GenBank/DDBJ whole genome shotgun (WGS) entry which is preliminary data.</text>
</comment>
<dbReference type="EMBL" id="JXTC01000009">
    <property type="protein sequence ID" value="POO01130.1"/>
    <property type="molecule type" value="Genomic_DNA"/>
</dbReference>
<name>A0A2P5FTN4_TREOI</name>
<dbReference type="InterPro" id="IPR050191">
    <property type="entry name" value="ATP-dep_DNA_ligase"/>
</dbReference>
<protein>
    <submittedName>
        <fullName evidence="8">DNA ligase, ATP-dependent, N-terminal</fullName>
    </submittedName>
</protein>
<evidence type="ECO:0000313" key="9">
    <source>
        <dbReference type="Proteomes" id="UP000237000"/>
    </source>
</evidence>
<dbReference type="Gene3D" id="1.10.3260.10">
    <property type="entry name" value="DNA ligase, ATP-dependent, N-terminal domain"/>
    <property type="match status" value="1"/>
</dbReference>
<proteinExistence type="inferred from homology"/>
<evidence type="ECO:0000259" key="7">
    <source>
        <dbReference type="Pfam" id="PF04675"/>
    </source>
</evidence>
<evidence type="ECO:0000313" key="8">
    <source>
        <dbReference type="EMBL" id="POO01130.1"/>
    </source>
</evidence>
<dbReference type="GO" id="GO:0005739">
    <property type="term" value="C:mitochondrion"/>
    <property type="evidence" value="ECO:0007669"/>
    <property type="project" value="TreeGrafter"/>
</dbReference>
<dbReference type="GO" id="GO:0006273">
    <property type="term" value="P:lagging strand elongation"/>
    <property type="evidence" value="ECO:0007669"/>
    <property type="project" value="TreeGrafter"/>
</dbReference>
<keyword evidence="9" id="KW-1185">Reference proteome</keyword>
<evidence type="ECO:0000256" key="5">
    <source>
        <dbReference type="ARBA" id="ARBA00023204"/>
    </source>
</evidence>
<feature type="compositionally biased region" description="Low complexity" evidence="6">
    <location>
        <begin position="77"/>
        <end position="95"/>
    </location>
</feature>
<dbReference type="GO" id="GO:0003910">
    <property type="term" value="F:DNA ligase (ATP) activity"/>
    <property type="evidence" value="ECO:0007669"/>
    <property type="project" value="InterPro"/>
</dbReference>